<proteinExistence type="predicted"/>
<reference evidence="1 2" key="1">
    <citation type="journal article" date="2016" name="Nat. Commun.">
        <title>Thousands of microbial genomes shed light on interconnected biogeochemical processes in an aquifer system.</title>
        <authorList>
            <person name="Anantharaman K."/>
            <person name="Brown C.T."/>
            <person name="Hug L.A."/>
            <person name="Sharon I."/>
            <person name="Castelle C.J."/>
            <person name="Probst A.J."/>
            <person name="Thomas B.C."/>
            <person name="Singh A."/>
            <person name="Wilkins M.J."/>
            <person name="Karaoz U."/>
            <person name="Brodie E.L."/>
            <person name="Williams K.H."/>
            <person name="Hubbard S.S."/>
            <person name="Banfield J.F."/>
        </authorList>
    </citation>
    <scope>NUCLEOTIDE SEQUENCE [LARGE SCALE GENOMIC DNA]</scope>
</reference>
<evidence type="ECO:0008006" key="3">
    <source>
        <dbReference type="Google" id="ProtNLM"/>
    </source>
</evidence>
<dbReference type="Gene3D" id="3.60.10.10">
    <property type="entry name" value="Endonuclease/exonuclease/phosphatase"/>
    <property type="match status" value="1"/>
</dbReference>
<dbReference type="AlphaFoldDB" id="A0A1F7IDN7"/>
<dbReference type="EMBL" id="MGAF01000018">
    <property type="protein sequence ID" value="OGK41480.1"/>
    <property type="molecule type" value="Genomic_DNA"/>
</dbReference>
<comment type="caution">
    <text evidence="1">The sequence shown here is derived from an EMBL/GenBank/DDBJ whole genome shotgun (WGS) entry which is preliminary data.</text>
</comment>
<accession>A0A1F7IDN7</accession>
<organism evidence="1 2">
    <name type="scientific">Candidatus Roizmanbacteria bacterium RIFCSPLOWO2_01_FULL_35_13</name>
    <dbReference type="NCBI Taxonomy" id="1802055"/>
    <lineage>
        <taxon>Bacteria</taxon>
        <taxon>Candidatus Roizmaniibacteriota</taxon>
    </lineage>
</organism>
<dbReference type="InterPro" id="IPR036691">
    <property type="entry name" value="Endo/exonu/phosph_ase_sf"/>
</dbReference>
<dbReference type="Proteomes" id="UP000179270">
    <property type="component" value="Unassembled WGS sequence"/>
</dbReference>
<evidence type="ECO:0000313" key="1">
    <source>
        <dbReference type="EMBL" id="OGK41480.1"/>
    </source>
</evidence>
<dbReference type="STRING" id="1802055.A3A74_05525"/>
<dbReference type="SUPFAM" id="SSF56219">
    <property type="entry name" value="DNase I-like"/>
    <property type="match status" value="1"/>
</dbReference>
<name>A0A1F7IDN7_9BACT</name>
<sequence length="60" mass="7091">MKIKFITLNVFISNFIRECTAFLKKENPDVFVLQEVYNSVDKSIDKKYQAFELLISLPFN</sequence>
<protein>
    <recommendedName>
        <fullName evidence="3">Endonuclease/exonuclease/phosphatase domain-containing protein</fullName>
    </recommendedName>
</protein>
<gene>
    <name evidence="1" type="ORF">A3A74_05525</name>
</gene>
<evidence type="ECO:0000313" key="2">
    <source>
        <dbReference type="Proteomes" id="UP000179270"/>
    </source>
</evidence>